<evidence type="ECO:0000313" key="1">
    <source>
        <dbReference type="EMBL" id="JAH93391.1"/>
    </source>
</evidence>
<reference evidence="1" key="1">
    <citation type="submission" date="2014-11" db="EMBL/GenBank/DDBJ databases">
        <authorList>
            <person name="Amaro Gonzalez C."/>
        </authorList>
    </citation>
    <scope>NUCLEOTIDE SEQUENCE</scope>
</reference>
<reference evidence="1" key="2">
    <citation type="journal article" date="2015" name="Fish Shellfish Immunol.">
        <title>Early steps in the European eel (Anguilla anguilla)-Vibrio vulnificus interaction in the gills: Role of the RtxA13 toxin.</title>
        <authorList>
            <person name="Callol A."/>
            <person name="Pajuelo D."/>
            <person name="Ebbesson L."/>
            <person name="Teles M."/>
            <person name="MacKenzie S."/>
            <person name="Amaro C."/>
        </authorList>
    </citation>
    <scope>NUCLEOTIDE SEQUENCE</scope>
</reference>
<proteinExistence type="predicted"/>
<dbReference type="EMBL" id="GBXM01015186">
    <property type="protein sequence ID" value="JAH93391.1"/>
    <property type="molecule type" value="Transcribed_RNA"/>
</dbReference>
<dbReference type="AlphaFoldDB" id="A0A0E9WT07"/>
<sequence>MAHAVGTKRLYTKFIGRVVERTANFTQSKGLVCQSKQKNPKTSHGFTLDPTDDLTCSAGSEQISNRFGGLQSVQYCTLTVYVYADN</sequence>
<accession>A0A0E9WT07</accession>
<organism evidence="1">
    <name type="scientific">Anguilla anguilla</name>
    <name type="common">European freshwater eel</name>
    <name type="synonym">Muraena anguilla</name>
    <dbReference type="NCBI Taxonomy" id="7936"/>
    <lineage>
        <taxon>Eukaryota</taxon>
        <taxon>Metazoa</taxon>
        <taxon>Chordata</taxon>
        <taxon>Craniata</taxon>
        <taxon>Vertebrata</taxon>
        <taxon>Euteleostomi</taxon>
        <taxon>Actinopterygii</taxon>
        <taxon>Neopterygii</taxon>
        <taxon>Teleostei</taxon>
        <taxon>Anguilliformes</taxon>
        <taxon>Anguillidae</taxon>
        <taxon>Anguilla</taxon>
    </lineage>
</organism>
<protein>
    <submittedName>
        <fullName evidence="1">Uncharacterized protein</fullName>
    </submittedName>
</protein>
<name>A0A0E9WT07_ANGAN</name>